<evidence type="ECO:0000313" key="1">
    <source>
        <dbReference type="EMBL" id="CDF38448.1"/>
    </source>
</evidence>
<dbReference type="EMBL" id="HG001932">
    <property type="protein sequence ID" value="CDF38448.1"/>
    <property type="molecule type" value="Genomic_DNA"/>
</dbReference>
<keyword evidence="2" id="KW-1185">Reference proteome</keyword>
<organism evidence="1 2">
    <name type="scientific">Chondrus crispus</name>
    <name type="common">Carrageen Irish moss</name>
    <name type="synonym">Polymorpha crispa</name>
    <dbReference type="NCBI Taxonomy" id="2769"/>
    <lineage>
        <taxon>Eukaryota</taxon>
        <taxon>Rhodophyta</taxon>
        <taxon>Florideophyceae</taxon>
        <taxon>Rhodymeniophycidae</taxon>
        <taxon>Gigartinales</taxon>
        <taxon>Gigartinaceae</taxon>
        <taxon>Chondrus</taxon>
    </lineage>
</organism>
<evidence type="ECO:0000313" key="2">
    <source>
        <dbReference type="Proteomes" id="UP000012073"/>
    </source>
</evidence>
<dbReference type="Proteomes" id="UP000012073">
    <property type="component" value="Unassembled WGS sequence"/>
</dbReference>
<dbReference type="AlphaFoldDB" id="R7QL14"/>
<dbReference type="Gramene" id="CDF38448">
    <property type="protein sequence ID" value="CDF38448"/>
    <property type="gene ID" value="CHC_T00006179001"/>
</dbReference>
<accession>R7QL14</accession>
<name>R7QL14_CHOCR</name>
<gene>
    <name evidence="1" type="ORF">CHC_T00006179001</name>
</gene>
<dbReference type="RefSeq" id="XP_005718341.1">
    <property type="nucleotide sequence ID" value="XM_005718284.1"/>
</dbReference>
<reference evidence="2" key="1">
    <citation type="journal article" date="2013" name="Proc. Natl. Acad. Sci. U.S.A.">
        <title>Genome structure and metabolic features in the red seaweed Chondrus crispus shed light on evolution of the Archaeplastida.</title>
        <authorList>
            <person name="Collen J."/>
            <person name="Porcel B."/>
            <person name="Carre W."/>
            <person name="Ball S.G."/>
            <person name="Chaparro C."/>
            <person name="Tonon T."/>
            <person name="Barbeyron T."/>
            <person name="Michel G."/>
            <person name="Noel B."/>
            <person name="Valentin K."/>
            <person name="Elias M."/>
            <person name="Artiguenave F."/>
            <person name="Arun A."/>
            <person name="Aury J.M."/>
            <person name="Barbosa-Neto J.F."/>
            <person name="Bothwell J.H."/>
            <person name="Bouget F.Y."/>
            <person name="Brillet L."/>
            <person name="Cabello-Hurtado F."/>
            <person name="Capella-Gutierrez S."/>
            <person name="Charrier B."/>
            <person name="Cladiere L."/>
            <person name="Cock J.M."/>
            <person name="Coelho S.M."/>
            <person name="Colleoni C."/>
            <person name="Czjzek M."/>
            <person name="Da Silva C."/>
            <person name="Delage L."/>
            <person name="Denoeud F."/>
            <person name="Deschamps P."/>
            <person name="Dittami S.M."/>
            <person name="Gabaldon T."/>
            <person name="Gachon C.M."/>
            <person name="Groisillier A."/>
            <person name="Herve C."/>
            <person name="Jabbari K."/>
            <person name="Katinka M."/>
            <person name="Kloareg B."/>
            <person name="Kowalczyk N."/>
            <person name="Labadie K."/>
            <person name="Leblanc C."/>
            <person name="Lopez P.J."/>
            <person name="McLachlan D.H."/>
            <person name="Meslet-Cladiere L."/>
            <person name="Moustafa A."/>
            <person name="Nehr Z."/>
            <person name="Nyvall Collen P."/>
            <person name="Panaud O."/>
            <person name="Partensky F."/>
            <person name="Poulain J."/>
            <person name="Rensing S.A."/>
            <person name="Rousvoal S."/>
            <person name="Samson G."/>
            <person name="Symeonidi A."/>
            <person name="Weissenbach J."/>
            <person name="Zambounis A."/>
            <person name="Wincker P."/>
            <person name="Boyen C."/>
        </authorList>
    </citation>
    <scope>NUCLEOTIDE SEQUENCE [LARGE SCALE GENOMIC DNA]</scope>
    <source>
        <strain evidence="2">cv. Stackhouse</strain>
    </source>
</reference>
<dbReference type="KEGG" id="ccp:CHC_T00006179001"/>
<dbReference type="GeneID" id="17326051"/>
<sequence length="39" mass="4346">MLAKCCPHIGTPPLSHSSTWPKKNALKLGLYKKINSREP</sequence>
<proteinExistence type="predicted"/>
<protein>
    <submittedName>
        <fullName evidence="1">Uncharacterized protein</fullName>
    </submittedName>
</protein>